<feature type="compositionally biased region" description="Polar residues" evidence="3">
    <location>
        <begin position="1"/>
        <end position="12"/>
    </location>
</feature>
<evidence type="ECO:0000259" key="4">
    <source>
        <dbReference type="PROSITE" id="PS50102"/>
    </source>
</evidence>
<evidence type="ECO:0000256" key="1">
    <source>
        <dbReference type="ARBA" id="ARBA00022884"/>
    </source>
</evidence>
<sequence length="360" mass="39613">MTTESPKATNTQRQRRRTKMDESKKRKVTDEEEEEEEQEQKPLQSLLDPLRKDQLVDLLLTLAVQYPTVGEEIRSFASAEPVHRKLFVRGLAWDSTSETLCAVSALMFADCMLGMPAFRAHGEIEEGAVILDKVTGKSRGYGFITYKHMESTQDALKEPSKLIDGRLAVCSLACEGVSNSAAAPDQSQRKLYIGGLSLDTTSEMLLNFFGRHGEIEEGSVAFEKDTNKSRGFGFVTYKTVEAAIKAINHPNKTFGGRNVTVKLADNQKGRAGHPQLTAAMVPIAMSLPATYAQLGKSQVGSTLVNYPAHYPAMAAYPTTALSNHLTPAIASYQMPYSQFTAKKDPFGAYPYSIPNNKIFN</sequence>
<name>A0AAP0P0L2_9MAGN</name>
<dbReference type="PROSITE" id="PS50102">
    <property type="entry name" value="RRM"/>
    <property type="match status" value="2"/>
</dbReference>
<feature type="domain" description="RRM" evidence="4">
    <location>
        <begin position="189"/>
        <end position="266"/>
    </location>
</feature>
<comment type="caution">
    <text evidence="5">The sequence shown here is derived from an EMBL/GenBank/DDBJ whole genome shotgun (WGS) entry which is preliminary data.</text>
</comment>
<feature type="region of interest" description="Disordered" evidence="3">
    <location>
        <begin position="1"/>
        <end position="45"/>
    </location>
</feature>
<dbReference type="Gene3D" id="3.30.70.330">
    <property type="match status" value="2"/>
</dbReference>
<accession>A0AAP0P0L2</accession>
<evidence type="ECO:0000256" key="2">
    <source>
        <dbReference type="PROSITE-ProRule" id="PRU00176"/>
    </source>
</evidence>
<dbReference type="InterPro" id="IPR048289">
    <property type="entry name" value="RRM2_NsCP33-like"/>
</dbReference>
<evidence type="ECO:0000256" key="3">
    <source>
        <dbReference type="SAM" id="MobiDB-lite"/>
    </source>
</evidence>
<evidence type="ECO:0000313" key="5">
    <source>
        <dbReference type="EMBL" id="KAK9123086.1"/>
    </source>
</evidence>
<proteinExistence type="predicted"/>
<dbReference type="EMBL" id="JBBNAE010000005">
    <property type="protein sequence ID" value="KAK9123086.1"/>
    <property type="molecule type" value="Genomic_DNA"/>
</dbReference>
<dbReference type="InterPro" id="IPR000504">
    <property type="entry name" value="RRM_dom"/>
</dbReference>
<evidence type="ECO:0000313" key="6">
    <source>
        <dbReference type="Proteomes" id="UP001417504"/>
    </source>
</evidence>
<organism evidence="5 6">
    <name type="scientific">Stephania japonica</name>
    <dbReference type="NCBI Taxonomy" id="461633"/>
    <lineage>
        <taxon>Eukaryota</taxon>
        <taxon>Viridiplantae</taxon>
        <taxon>Streptophyta</taxon>
        <taxon>Embryophyta</taxon>
        <taxon>Tracheophyta</taxon>
        <taxon>Spermatophyta</taxon>
        <taxon>Magnoliopsida</taxon>
        <taxon>Ranunculales</taxon>
        <taxon>Menispermaceae</taxon>
        <taxon>Menispermoideae</taxon>
        <taxon>Cissampelideae</taxon>
        <taxon>Stephania</taxon>
    </lineage>
</organism>
<keyword evidence="1 2" id="KW-0694">RNA-binding</keyword>
<dbReference type="Proteomes" id="UP001417504">
    <property type="component" value="Unassembled WGS sequence"/>
</dbReference>
<gene>
    <name evidence="5" type="ORF">Sjap_012688</name>
</gene>
<dbReference type="GO" id="GO:0003723">
    <property type="term" value="F:RNA binding"/>
    <property type="evidence" value="ECO:0007669"/>
    <property type="project" value="UniProtKB-UniRule"/>
</dbReference>
<dbReference type="InterPro" id="IPR012677">
    <property type="entry name" value="Nucleotide-bd_a/b_plait_sf"/>
</dbReference>
<dbReference type="CDD" id="cd21608">
    <property type="entry name" value="RRM2_NsCP33_like"/>
    <property type="match status" value="1"/>
</dbReference>
<dbReference type="InterPro" id="IPR035979">
    <property type="entry name" value="RBD_domain_sf"/>
</dbReference>
<feature type="domain" description="RRM" evidence="4">
    <location>
        <begin position="84"/>
        <end position="175"/>
    </location>
</feature>
<dbReference type="PANTHER" id="PTHR48024:SF56">
    <property type="entry name" value="HETEROGENEOUS NUCLEAR RIBONUCLEOPROTEIN A0"/>
    <property type="match status" value="1"/>
</dbReference>
<keyword evidence="6" id="KW-1185">Reference proteome</keyword>
<protein>
    <recommendedName>
        <fullName evidence="4">RRM domain-containing protein</fullName>
    </recommendedName>
</protein>
<dbReference type="AlphaFoldDB" id="A0AAP0P0L2"/>
<dbReference type="InterPro" id="IPR050886">
    <property type="entry name" value="RNA-binding_reg"/>
</dbReference>
<dbReference type="SMART" id="SM00360">
    <property type="entry name" value="RRM"/>
    <property type="match status" value="2"/>
</dbReference>
<reference evidence="5 6" key="1">
    <citation type="submission" date="2024-01" db="EMBL/GenBank/DDBJ databases">
        <title>Genome assemblies of Stephania.</title>
        <authorList>
            <person name="Yang L."/>
        </authorList>
    </citation>
    <scope>NUCLEOTIDE SEQUENCE [LARGE SCALE GENOMIC DNA]</scope>
    <source>
        <strain evidence="5">QJT</strain>
        <tissue evidence="5">Leaf</tissue>
    </source>
</reference>
<dbReference type="Pfam" id="PF00076">
    <property type="entry name" value="RRM_1"/>
    <property type="match status" value="2"/>
</dbReference>
<dbReference type="PANTHER" id="PTHR48024">
    <property type="entry name" value="GEO13361P1-RELATED"/>
    <property type="match status" value="1"/>
</dbReference>
<dbReference type="SUPFAM" id="SSF54928">
    <property type="entry name" value="RNA-binding domain, RBD"/>
    <property type="match status" value="2"/>
</dbReference>
<dbReference type="GO" id="GO:0005634">
    <property type="term" value="C:nucleus"/>
    <property type="evidence" value="ECO:0007669"/>
    <property type="project" value="TreeGrafter"/>
</dbReference>